<dbReference type="Gene3D" id="3.40.50.1910">
    <property type="match status" value="1"/>
</dbReference>
<organism evidence="2 3">
    <name type="scientific">Babesia caballi</name>
    <dbReference type="NCBI Taxonomy" id="5871"/>
    <lineage>
        <taxon>Eukaryota</taxon>
        <taxon>Sar</taxon>
        <taxon>Alveolata</taxon>
        <taxon>Apicomplexa</taxon>
        <taxon>Aconoidasida</taxon>
        <taxon>Piroplasmida</taxon>
        <taxon>Babesiidae</taxon>
        <taxon>Babesia</taxon>
    </lineage>
</organism>
<dbReference type="InterPro" id="IPR036045">
    <property type="entry name" value="Sec1-like_sf"/>
</dbReference>
<name>A0AAV4LLQ9_BABCB</name>
<evidence type="ECO:0000256" key="1">
    <source>
        <dbReference type="ARBA" id="ARBA00009884"/>
    </source>
</evidence>
<reference evidence="2 3" key="1">
    <citation type="submission" date="2021-06" db="EMBL/GenBank/DDBJ databases">
        <title>Genome sequence of Babesia caballi.</title>
        <authorList>
            <person name="Yamagishi J."/>
            <person name="Kidaka T."/>
            <person name="Ochi A."/>
        </authorList>
    </citation>
    <scope>NUCLEOTIDE SEQUENCE [LARGE SCALE GENOMIC DNA]</scope>
    <source>
        <strain evidence="2">USDA-D6B2</strain>
    </source>
</reference>
<evidence type="ECO:0000313" key="3">
    <source>
        <dbReference type="Proteomes" id="UP001497744"/>
    </source>
</evidence>
<dbReference type="InterPro" id="IPR043155">
    <property type="entry name" value="VPS33_dom3b"/>
</dbReference>
<dbReference type="InterPro" id="IPR001619">
    <property type="entry name" value="Sec1-like"/>
</dbReference>
<gene>
    <name evidence="2" type="ORF">BcabD6B2_03510</name>
</gene>
<dbReference type="Gene3D" id="3.90.830.10">
    <property type="entry name" value="Syntaxin Binding Protein 1, Chain A, domain 2"/>
    <property type="match status" value="1"/>
</dbReference>
<dbReference type="AlphaFoldDB" id="A0AAV4LLQ9"/>
<keyword evidence="3" id="KW-1185">Reference proteome</keyword>
<dbReference type="SUPFAM" id="SSF56815">
    <property type="entry name" value="Sec1/munc18-like (SM) proteins"/>
    <property type="match status" value="1"/>
</dbReference>
<dbReference type="EMBL" id="BPLF01000001">
    <property type="protein sequence ID" value="GIX60916.1"/>
    <property type="molecule type" value="Genomic_DNA"/>
</dbReference>
<dbReference type="Pfam" id="PF00995">
    <property type="entry name" value="Sec1"/>
    <property type="match status" value="1"/>
</dbReference>
<dbReference type="GO" id="GO:0016192">
    <property type="term" value="P:vesicle-mediated transport"/>
    <property type="evidence" value="ECO:0007669"/>
    <property type="project" value="InterPro"/>
</dbReference>
<dbReference type="GeneID" id="94192399"/>
<dbReference type="Proteomes" id="UP001497744">
    <property type="component" value="Unassembled WGS sequence"/>
</dbReference>
<sequence>MSLVDRVSADARSEFLSSVANVVASIERLRSRGITGADFGGTESQESPGGLVPLHVREEQAHLDSEGCIRRFISKGNELHLKCTLDVKDLLSHLFRGDELLELGFASIQTISSHAPRRSPRTTDGHTAGQHYDIFLLRPALTDAHQLKSALHLDRSECFVICLPAVSDMFPEVLQGVMGKGYTVARGIRGQSGNRVIHLFGCNVHMAPVESCALSMFLSRSFESFYGEGDPMASWFFARALEYLESRIFDGAIPMVSCLGNLARFSAEILLKGRRDCAADLIILGKEQSHAPSDMPFLTRELRKNDRVMRRGCEKSNDSATASSSCLGETLLKERMGLLRQSSLVDEAVLIDRKVDLVTPMCLNFTYEGLLDNVFGIDRGKVHLPPGVVEGSAGAAPGILEQYRSNAAAGRGHNSSHKVAGTTELSLGSSLYREIRWLNYSEVGKYLHQRALQVHKGYERGELSTLGEMDAFVKKFKSLQQEHSELSVHVNLMSWLSSLVNGDVTQLQQQLEDSILQSSSDLKLEDSKLASITAKLFNKPCDPSVALFLDLIFWNVDVQQVYRLLVLLSQTRDGLKMTDLQSIKKAIVDQYGFGQMLVMHELEQRGLLRVNESPDGLRWSRLCKKLNLLVDRDTGAADYSVIFGGYAPISIRLFQLIVLSRGISAVQSELRLLNCAVTVLRQRSLVPVESRGSGSHKLLGFLGGVTLGEIAAVAALNQKRAEQTLLLATNVIDLRSMLNVES</sequence>
<protein>
    <submittedName>
        <fullName evidence="2">Vacuolar protein sorting/secretion protein</fullName>
    </submittedName>
</protein>
<dbReference type="InterPro" id="IPR043127">
    <property type="entry name" value="Sec-1-like_dom3a"/>
</dbReference>
<dbReference type="PANTHER" id="PTHR11679">
    <property type="entry name" value="VESICLE PROTEIN SORTING-ASSOCIATED"/>
    <property type="match status" value="1"/>
</dbReference>
<comment type="similarity">
    <text evidence="1">Belongs to the STXBP/unc-18/SEC1 family.</text>
</comment>
<proteinExistence type="inferred from homology"/>
<dbReference type="RefSeq" id="XP_067712987.1">
    <property type="nucleotide sequence ID" value="XM_067856886.1"/>
</dbReference>
<accession>A0AAV4LLQ9</accession>
<evidence type="ECO:0000313" key="2">
    <source>
        <dbReference type="EMBL" id="GIX60916.1"/>
    </source>
</evidence>
<dbReference type="Gene3D" id="1.25.40.850">
    <property type="match status" value="1"/>
</dbReference>
<comment type="caution">
    <text evidence="2">The sequence shown here is derived from an EMBL/GenBank/DDBJ whole genome shotgun (WGS) entry which is preliminary data.</text>
</comment>
<dbReference type="InterPro" id="IPR027482">
    <property type="entry name" value="Sec1-like_dom2"/>
</dbReference>